<accession>A0A1V6THJ2</accession>
<dbReference type="PANTHER" id="PTHR43341">
    <property type="entry name" value="AMINO ACID PERMEASE"/>
    <property type="match status" value="1"/>
</dbReference>
<dbReference type="InterPro" id="IPR050524">
    <property type="entry name" value="APC_YAT"/>
</dbReference>
<dbReference type="PIRSF" id="PIRSF006060">
    <property type="entry name" value="AA_transporter"/>
    <property type="match status" value="1"/>
</dbReference>
<feature type="transmembrane region" description="Helical" evidence="6">
    <location>
        <begin position="408"/>
        <end position="428"/>
    </location>
</feature>
<keyword evidence="3 6" id="KW-0812">Transmembrane</keyword>
<evidence type="ECO:0000256" key="4">
    <source>
        <dbReference type="ARBA" id="ARBA00022989"/>
    </source>
</evidence>
<evidence type="ECO:0000259" key="7">
    <source>
        <dbReference type="Pfam" id="PF00324"/>
    </source>
</evidence>
<dbReference type="PANTHER" id="PTHR43341:SF38">
    <property type="entry name" value="PROLINE TRANSPORTER (EUROFUNG)"/>
    <property type="match status" value="1"/>
</dbReference>
<proteinExistence type="predicted"/>
<evidence type="ECO:0000256" key="2">
    <source>
        <dbReference type="ARBA" id="ARBA00022448"/>
    </source>
</evidence>
<feature type="transmembrane region" description="Helical" evidence="6">
    <location>
        <begin position="482"/>
        <end position="501"/>
    </location>
</feature>
<feature type="transmembrane region" description="Helical" evidence="6">
    <location>
        <begin position="130"/>
        <end position="153"/>
    </location>
</feature>
<evidence type="ECO:0000256" key="5">
    <source>
        <dbReference type="ARBA" id="ARBA00023136"/>
    </source>
</evidence>
<keyword evidence="9" id="KW-1185">Reference proteome</keyword>
<dbReference type="Proteomes" id="UP000191285">
    <property type="component" value="Unassembled WGS sequence"/>
</dbReference>
<dbReference type="Pfam" id="PF00324">
    <property type="entry name" value="AA_permease"/>
    <property type="match status" value="1"/>
</dbReference>
<comment type="subcellular location">
    <subcellularLocation>
        <location evidence="1">Membrane</location>
        <topology evidence="1">Multi-pass membrane protein</topology>
    </subcellularLocation>
</comment>
<dbReference type="FunFam" id="1.20.1740.10:FF:000001">
    <property type="entry name" value="Amino acid permease"/>
    <property type="match status" value="1"/>
</dbReference>
<feature type="transmembrane region" description="Helical" evidence="6">
    <location>
        <begin position="159"/>
        <end position="181"/>
    </location>
</feature>
<feature type="transmembrane region" description="Helical" evidence="6">
    <location>
        <begin position="77"/>
        <end position="94"/>
    </location>
</feature>
<feature type="transmembrane region" description="Helical" evidence="6">
    <location>
        <begin position="193"/>
        <end position="211"/>
    </location>
</feature>
<evidence type="ECO:0000256" key="3">
    <source>
        <dbReference type="ARBA" id="ARBA00022692"/>
    </source>
</evidence>
<dbReference type="Gene3D" id="1.20.1740.10">
    <property type="entry name" value="Amino acid/polyamine transporter I"/>
    <property type="match status" value="1"/>
</dbReference>
<feature type="transmembrane region" description="Helical" evidence="6">
    <location>
        <begin position="454"/>
        <end position="476"/>
    </location>
</feature>
<feature type="domain" description="Amino acid permease/ SLC12A" evidence="7">
    <location>
        <begin position="49"/>
        <end position="504"/>
    </location>
</feature>
<name>A0A1V6THJ2_9EURO</name>
<gene>
    <name evidence="8" type="ORF">PENSTE_c006G05420</name>
</gene>
<evidence type="ECO:0000313" key="9">
    <source>
        <dbReference type="Proteomes" id="UP000191285"/>
    </source>
</evidence>
<protein>
    <recommendedName>
        <fullName evidence="7">Amino acid permease/ SLC12A domain-containing protein</fullName>
    </recommendedName>
</protein>
<keyword evidence="2" id="KW-0813">Transport</keyword>
<dbReference type="EMBL" id="MLKD01000006">
    <property type="protein sequence ID" value="OQE25063.1"/>
    <property type="molecule type" value="Genomic_DNA"/>
</dbReference>
<evidence type="ECO:0000256" key="1">
    <source>
        <dbReference type="ARBA" id="ARBA00004141"/>
    </source>
</evidence>
<comment type="caution">
    <text evidence="8">The sequence shown here is derived from an EMBL/GenBank/DDBJ whole genome shotgun (WGS) entry which is preliminary data.</text>
</comment>
<organism evidence="8 9">
    <name type="scientific">Penicillium steckii</name>
    <dbReference type="NCBI Taxonomy" id="303698"/>
    <lineage>
        <taxon>Eukaryota</taxon>
        <taxon>Fungi</taxon>
        <taxon>Dikarya</taxon>
        <taxon>Ascomycota</taxon>
        <taxon>Pezizomycotina</taxon>
        <taxon>Eurotiomycetes</taxon>
        <taxon>Eurotiomycetidae</taxon>
        <taxon>Eurotiales</taxon>
        <taxon>Aspergillaceae</taxon>
        <taxon>Penicillium</taxon>
    </lineage>
</organism>
<feature type="transmembrane region" description="Helical" evidence="6">
    <location>
        <begin position="52"/>
        <end position="71"/>
    </location>
</feature>
<dbReference type="InterPro" id="IPR004841">
    <property type="entry name" value="AA-permease/SLC12A_dom"/>
</dbReference>
<feature type="transmembrane region" description="Helical" evidence="6">
    <location>
        <begin position="242"/>
        <end position="262"/>
    </location>
</feature>
<evidence type="ECO:0000313" key="8">
    <source>
        <dbReference type="EMBL" id="OQE25063.1"/>
    </source>
</evidence>
<evidence type="ECO:0000256" key="6">
    <source>
        <dbReference type="SAM" id="Phobius"/>
    </source>
</evidence>
<reference evidence="9" key="1">
    <citation type="journal article" date="2017" name="Nat. Microbiol.">
        <title>Global analysis of biosynthetic gene clusters reveals vast potential of secondary metabolite production in Penicillium species.</title>
        <authorList>
            <person name="Nielsen J.C."/>
            <person name="Grijseels S."/>
            <person name="Prigent S."/>
            <person name="Ji B."/>
            <person name="Dainat J."/>
            <person name="Nielsen K.F."/>
            <person name="Frisvad J.C."/>
            <person name="Workman M."/>
            <person name="Nielsen J."/>
        </authorList>
    </citation>
    <scope>NUCLEOTIDE SEQUENCE [LARGE SCALE GENOMIC DNA]</scope>
    <source>
        <strain evidence="9">IBT 24891</strain>
    </source>
</reference>
<keyword evidence="4 6" id="KW-1133">Transmembrane helix</keyword>
<feature type="transmembrane region" description="Helical" evidence="6">
    <location>
        <begin position="379"/>
        <end position="396"/>
    </location>
</feature>
<keyword evidence="5 6" id="KW-0472">Membrane</keyword>
<dbReference type="GO" id="GO:0016020">
    <property type="term" value="C:membrane"/>
    <property type="evidence" value="ECO:0007669"/>
    <property type="project" value="UniProtKB-SubCell"/>
</dbReference>
<dbReference type="STRING" id="303698.A0A1V6THJ2"/>
<feature type="transmembrane region" description="Helical" evidence="6">
    <location>
        <begin position="282"/>
        <end position="300"/>
    </location>
</feature>
<dbReference type="AlphaFoldDB" id="A0A1V6THJ2"/>
<sequence length="555" mass="61173">MMGIPIDDKKNSLNDHNIDAMEKDNEAPSEGQIIESTPEKTRRGIKSRHAQMMAIGGAIGTSLFVGAGTALATAGPLLLLMAYLTICILVYGIFTAMCEVNSFLPVSGASPAYYATRFVSPSLGFALGWLYWYSFGIIVAYEITAAAIVIDYWPNDVPIAVLITIFLVTIVALNLAPVHVYGETEFWFASLKVLLIIGLLILSFILFWGGGPDHQRLGFHYWKDPGATKPYLVSGDTGRFCAYLYVLCYSVFSFNFTPELIVISSGEMENPRKNLPRTVKMCFYRLLIFYIGSILAMGVICPSNASGLTNGSGVAASPFVIGIRNAGIHGLDSVINAAIISSALSSGNAYLFMSSRALYSLAVVGKAPKVFTLCNRWGLPYYAVVASSVFAFLAYMNCASSPAAVFNWFVSLTNTAGFISWTCCCIIFHRFRKACRSRSIHPTDLPYTGRSQPYLAWIATFIFPILLLCNGFSVFFRGHWSVSDFLTAYVGLFVFLILYLGHRLVHWKDDWLLHPESIDMVSGLDELEAIHYQETLGTEDTPVSKTKRMLLALWG</sequence>
<dbReference type="GO" id="GO:0015171">
    <property type="term" value="F:amino acid transmembrane transporter activity"/>
    <property type="evidence" value="ECO:0007669"/>
    <property type="project" value="TreeGrafter"/>
</dbReference>
<dbReference type="OrthoDB" id="3900342at2759"/>